<proteinExistence type="predicted"/>
<dbReference type="EMBL" id="JAIQCV010000013">
    <property type="protein sequence ID" value="KAH1032261.1"/>
    <property type="molecule type" value="Genomic_DNA"/>
</dbReference>
<organism evidence="1 2">
    <name type="scientific">Gossypium stocksii</name>
    <dbReference type="NCBI Taxonomy" id="47602"/>
    <lineage>
        <taxon>Eukaryota</taxon>
        <taxon>Viridiplantae</taxon>
        <taxon>Streptophyta</taxon>
        <taxon>Embryophyta</taxon>
        <taxon>Tracheophyta</taxon>
        <taxon>Spermatophyta</taxon>
        <taxon>Magnoliopsida</taxon>
        <taxon>eudicotyledons</taxon>
        <taxon>Gunneridae</taxon>
        <taxon>Pentapetalae</taxon>
        <taxon>rosids</taxon>
        <taxon>malvids</taxon>
        <taxon>Malvales</taxon>
        <taxon>Malvaceae</taxon>
        <taxon>Malvoideae</taxon>
        <taxon>Gossypium</taxon>
    </lineage>
</organism>
<keyword evidence="2" id="KW-1185">Reference proteome</keyword>
<sequence>MGDFNEIAFSHKKQGGRLHGERGMEAFRVIFADCNLSDLGFWVIGIRGSAIKFLTLTSRNVWIGVAWVLDNLCKVEVQRLWTASKGDVFQCLDCVCWGLSQRVCTRRQLAADTVAHLQTHLDDLSKEDLDDDVVEELVIKKMQLNMEIDKSEQYWE</sequence>
<comment type="caution">
    <text evidence="1">The sequence shown here is derived from an EMBL/GenBank/DDBJ whole genome shotgun (WGS) entry which is preliminary data.</text>
</comment>
<gene>
    <name evidence="1" type="ORF">J1N35_044435</name>
</gene>
<evidence type="ECO:0000313" key="1">
    <source>
        <dbReference type="EMBL" id="KAH1032261.1"/>
    </source>
</evidence>
<dbReference type="Proteomes" id="UP000828251">
    <property type="component" value="Unassembled WGS sequence"/>
</dbReference>
<reference evidence="1 2" key="1">
    <citation type="journal article" date="2021" name="Plant Biotechnol. J.">
        <title>Multi-omics assisted identification of the key and species-specific regulatory components of drought-tolerant mechanisms in Gossypium stocksii.</title>
        <authorList>
            <person name="Yu D."/>
            <person name="Ke L."/>
            <person name="Zhang D."/>
            <person name="Wu Y."/>
            <person name="Sun Y."/>
            <person name="Mei J."/>
            <person name="Sun J."/>
            <person name="Sun Y."/>
        </authorList>
    </citation>
    <scope>NUCLEOTIDE SEQUENCE [LARGE SCALE GENOMIC DNA]</scope>
    <source>
        <strain evidence="2">cv. E1</strain>
        <tissue evidence="1">Leaf</tissue>
    </source>
</reference>
<dbReference type="AlphaFoldDB" id="A0A9D3U914"/>
<name>A0A9D3U914_9ROSI</name>
<accession>A0A9D3U914</accession>
<protein>
    <submittedName>
        <fullName evidence="1">Uncharacterized protein</fullName>
    </submittedName>
</protein>
<evidence type="ECO:0000313" key="2">
    <source>
        <dbReference type="Proteomes" id="UP000828251"/>
    </source>
</evidence>